<evidence type="ECO:0000313" key="3">
    <source>
        <dbReference type="Proteomes" id="UP001311915"/>
    </source>
</evidence>
<dbReference type="Proteomes" id="UP001311915">
    <property type="component" value="Unassembled WGS sequence"/>
</dbReference>
<dbReference type="AlphaFoldDB" id="A0AAV9LKP8"/>
<comment type="caution">
    <text evidence="2">The sequence shown here is derived from an EMBL/GenBank/DDBJ whole genome shotgun (WGS) entry which is preliminary data.</text>
</comment>
<organism evidence="2 3">
    <name type="scientific">Solanum pinnatisectum</name>
    <name type="common">tansyleaf nightshade</name>
    <dbReference type="NCBI Taxonomy" id="50273"/>
    <lineage>
        <taxon>Eukaryota</taxon>
        <taxon>Viridiplantae</taxon>
        <taxon>Streptophyta</taxon>
        <taxon>Embryophyta</taxon>
        <taxon>Tracheophyta</taxon>
        <taxon>Spermatophyta</taxon>
        <taxon>Magnoliopsida</taxon>
        <taxon>eudicotyledons</taxon>
        <taxon>Gunneridae</taxon>
        <taxon>Pentapetalae</taxon>
        <taxon>asterids</taxon>
        <taxon>lamiids</taxon>
        <taxon>Solanales</taxon>
        <taxon>Solanaceae</taxon>
        <taxon>Solanoideae</taxon>
        <taxon>Solaneae</taxon>
        <taxon>Solanum</taxon>
    </lineage>
</organism>
<gene>
    <name evidence="2" type="ORF">R3W88_030810</name>
</gene>
<accession>A0AAV9LKP8</accession>
<sequence length="83" mass="7608">MSISSSRVIGVILLIVFFSGIMVSTDVLGRRVLGVGGSGGGGGGGVSIGIGIGGSIDHVGSIGIGIGGGLFGGVGKGVGGSGH</sequence>
<protein>
    <recommendedName>
        <fullName evidence="4">Glycine-rich protein</fullName>
    </recommendedName>
</protein>
<name>A0AAV9LKP8_9SOLN</name>
<reference evidence="2 3" key="1">
    <citation type="submission" date="2023-10" db="EMBL/GenBank/DDBJ databases">
        <title>Genome-Wide Identification Analysis in wild type Solanum Pinnatisectum Reveals Some Genes Defensing Phytophthora Infestans.</title>
        <authorList>
            <person name="Sun C."/>
        </authorList>
    </citation>
    <scope>NUCLEOTIDE SEQUENCE [LARGE SCALE GENOMIC DNA]</scope>
    <source>
        <strain evidence="2">LQN</strain>
        <tissue evidence="2">Leaf</tissue>
    </source>
</reference>
<evidence type="ECO:0008006" key="4">
    <source>
        <dbReference type="Google" id="ProtNLM"/>
    </source>
</evidence>
<evidence type="ECO:0000313" key="2">
    <source>
        <dbReference type="EMBL" id="KAK4725893.1"/>
    </source>
</evidence>
<keyword evidence="3" id="KW-1185">Reference proteome</keyword>
<dbReference type="EMBL" id="JAWPEI010000005">
    <property type="protein sequence ID" value="KAK4725893.1"/>
    <property type="molecule type" value="Genomic_DNA"/>
</dbReference>
<proteinExistence type="predicted"/>
<keyword evidence="1" id="KW-0812">Transmembrane</keyword>
<keyword evidence="1" id="KW-1133">Transmembrane helix</keyword>
<keyword evidence="1" id="KW-0472">Membrane</keyword>
<feature type="transmembrane region" description="Helical" evidence="1">
    <location>
        <begin position="6"/>
        <end position="23"/>
    </location>
</feature>
<evidence type="ECO:0000256" key="1">
    <source>
        <dbReference type="SAM" id="Phobius"/>
    </source>
</evidence>